<evidence type="ECO:0000256" key="2">
    <source>
        <dbReference type="SAM" id="Phobius"/>
    </source>
</evidence>
<evidence type="ECO:0000256" key="1">
    <source>
        <dbReference type="SAM" id="MobiDB-lite"/>
    </source>
</evidence>
<dbReference type="EMBL" id="JBHUMY010000001">
    <property type="protein sequence ID" value="MFD2658989.1"/>
    <property type="molecule type" value="Genomic_DNA"/>
</dbReference>
<protein>
    <submittedName>
        <fullName evidence="3">Uncharacterized protein</fullName>
    </submittedName>
</protein>
<reference evidence="4" key="1">
    <citation type="journal article" date="2019" name="Int. J. Syst. Evol. Microbiol.">
        <title>The Global Catalogue of Microorganisms (GCM) 10K type strain sequencing project: providing services to taxonomists for standard genome sequencing and annotation.</title>
        <authorList>
            <consortium name="The Broad Institute Genomics Platform"/>
            <consortium name="The Broad Institute Genome Sequencing Center for Infectious Disease"/>
            <person name="Wu L."/>
            <person name="Ma J."/>
        </authorList>
    </citation>
    <scope>NUCLEOTIDE SEQUENCE [LARGE SCALE GENOMIC DNA]</scope>
    <source>
        <strain evidence="4">TISTR 1827</strain>
    </source>
</reference>
<accession>A0ABW5QRH3</accession>
<gene>
    <name evidence="3" type="ORF">ACFSW5_01775</name>
</gene>
<name>A0ABW5QRH3_9BACL</name>
<keyword evidence="2" id="KW-1133">Transmembrane helix</keyword>
<feature type="compositionally biased region" description="Basic and acidic residues" evidence="1">
    <location>
        <begin position="69"/>
        <end position="114"/>
    </location>
</feature>
<evidence type="ECO:0000313" key="3">
    <source>
        <dbReference type="EMBL" id="MFD2658989.1"/>
    </source>
</evidence>
<proteinExistence type="predicted"/>
<dbReference type="Proteomes" id="UP001597493">
    <property type="component" value="Unassembled WGS sequence"/>
</dbReference>
<evidence type="ECO:0000313" key="4">
    <source>
        <dbReference type="Proteomes" id="UP001597493"/>
    </source>
</evidence>
<feature type="compositionally biased region" description="Polar residues" evidence="1">
    <location>
        <begin position="54"/>
        <end position="66"/>
    </location>
</feature>
<sequence>MAFIGVIVFLAFIVFLIMGIVAAIRKDGKAKRWFAISGSAFVISIILISVSPDTTSEPANSASNQTADAKAEKEKQAKLNAEEETKAKEAAAAEEAKKAEEAKAAAEEAKKAEEEAIPGTIGMTPEEFKEAFNSAAKEFDASFNINKLTVEEGQVQNTFQVMFTDNLGLTGTVNKKDGSVRDVMIMGAGDGTVESGTDIILAIGTLIASTNPTLTADERGDVLGDLGLLDENMNINDLDKSTIRNGIKYHIMGSDVIGIMFSAGDANEKE</sequence>
<organism evidence="3 4">
    <name type="scientific">Paenibacillus thailandensis</name>
    <dbReference type="NCBI Taxonomy" id="393250"/>
    <lineage>
        <taxon>Bacteria</taxon>
        <taxon>Bacillati</taxon>
        <taxon>Bacillota</taxon>
        <taxon>Bacilli</taxon>
        <taxon>Bacillales</taxon>
        <taxon>Paenibacillaceae</taxon>
        <taxon>Paenibacillus</taxon>
    </lineage>
</organism>
<keyword evidence="4" id="KW-1185">Reference proteome</keyword>
<dbReference type="RefSeq" id="WP_379269077.1">
    <property type="nucleotide sequence ID" value="NZ_JBHUGT010000031.1"/>
</dbReference>
<comment type="caution">
    <text evidence="3">The sequence shown here is derived from an EMBL/GenBank/DDBJ whole genome shotgun (WGS) entry which is preliminary data.</text>
</comment>
<keyword evidence="2" id="KW-0812">Transmembrane</keyword>
<feature type="transmembrane region" description="Helical" evidence="2">
    <location>
        <begin position="6"/>
        <end position="24"/>
    </location>
</feature>
<keyword evidence="2" id="KW-0472">Membrane</keyword>
<feature type="region of interest" description="Disordered" evidence="1">
    <location>
        <begin position="54"/>
        <end position="115"/>
    </location>
</feature>